<dbReference type="Gene3D" id="3.50.50.60">
    <property type="entry name" value="FAD/NAD(P)-binding domain"/>
    <property type="match status" value="1"/>
</dbReference>
<evidence type="ECO:0000313" key="3">
    <source>
        <dbReference type="Proteomes" id="UP000054359"/>
    </source>
</evidence>
<dbReference type="InterPro" id="IPR036188">
    <property type="entry name" value="FAD/NAD-bd_sf"/>
</dbReference>
<feature type="non-terminal residue" evidence="2">
    <location>
        <position position="365"/>
    </location>
</feature>
<proteinExistence type="predicted"/>
<accession>A0A087TJP7</accession>
<dbReference type="InterPro" id="IPR040174">
    <property type="entry name" value="RNLS"/>
</dbReference>
<dbReference type="SUPFAM" id="SSF51905">
    <property type="entry name" value="FAD/NAD(P)-binding domain"/>
    <property type="match status" value="1"/>
</dbReference>
<reference evidence="2 3" key="1">
    <citation type="submission" date="2013-11" db="EMBL/GenBank/DDBJ databases">
        <title>Genome sequencing of Stegodyphus mimosarum.</title>
        <authorList>
            <person name="Bechsgaard J."/>
        </authorList>
    </citation>
    <scope>NUCLEOTIDE SEQUENCE [LARGE SCALE GENOMIC DNA]</scope>
</reference>
<dbReference type="PANTHER" id="PTHR23357:SF1">
    <property type="entry name" value="RENALASE"/>
    <property type="match status" value="1"/>
</dbReference>
<dbReference type="OrthoDB" id="2161133at2759"/>
<dbReference type="GO" id="GO:0005576">
    <property type="term" value="C:extracellular region"/>
    <property type="evidence" value="ECO:0007669"/>
    <property type="project" value="TreeGrafter"/>
</dbReference>
<protein>
    <submittedName>
        <fullName evidence="2">Renalase</fullName>
    </submittedName>
</protein>
<dbReference type="STRING" id="407821.A0A087TJP7"/>
<dbReference type="AlphaFoldDB" id="A0A087TJP7"/>
<keyword evidence="3" id="KW-1185">Reference proteome</keyword>
<dbReference type="OMA" id="NIEIWER"/>
<dbReference type="PANTHER" id="PTHR23357">
    <property type="entry name" value="RENALASE"/>
    <property type="match status" value="1"/>
</dbReference>
<dbReference type="Pfam" id="PF13450">
    <property type="entry name" value="NAD_binding_8"/>
    <property type="match status" value="1"/>
</dbReference>
<dbReference type="InterPro" id="IPR002937">
    <property type="entry name" value="Amino_oxidase"/>
</dbReference>
<feature type="domain" description="Amine oxidase" evidence="1">
    <location>
        <begin position="104"/>
        <end position="339"/>
    </location>
</feature>
<sequence>MEKSIISKILIVGCGLTGSVTASLIKHEAAADISIWEKKNHIGGRFYTFHHPSEPKCSVDLGAQYVSATLEFIRSHARFYDELLDQDILVPLGQKIENFRKLSETKTNFVAPEGTESLIKHFLSKAGAKVYLEHDVIEINLKKDKKLWEVKSSNGVVKEFDAVILTIPVPQILMLNGDFFAKYLDDDIKMAMEQVKYSSRYSVALMYNDDVGELPWSMKYFPEDEIICFAAVDNLKRGKPKDPAAVLIHTTTKYCQKNSDLSDDEAQKEVLTHFKCLVPDLPETSFIKCIKWTYSQVVDAYLDNPGCIILSDHPCLICGGDGFTESNFNGCLTSALRIVEELLKYVTIAKSGKNHKRGHATANDV</sequence>
<evidence type="ECO:0000313" key="2">
    <source>
        <dbReference type="EMBL" id="KFM65336.1"/>
    </source>
</evidence>
<dbReference type="Proteomes" id="UP000054359">
    <property type="component" value="Unassembled WGS sequence"/>
</dbReference>
<dbReference type="Pfam" id="PF01593">
    <property type="entry name" value="Amino_oxidase"/>
    <property type="match status" value="1"/>
</dbReference>
<dbReference type="EMBL" id="KK115521">
    <property type="protein sequence ID" value="KFM65336.1"/>
    <property type="molecule type" value="Genomic_DNA"/>
</dbReference>
<name>A0A087TJP7_STEMI</name>
<organism evidence="2 3">
    <name type="scientific">Stegodyphus mimosarum</name>
    <name type="common">African social velvet spider</name>
    <dbReference type="NCBI Taxonomy" id="407821"/>
    <lineage>
        <taxon>Eukaryota</taxon>
        <taxon>Metazoa</taxon>
        <taxon>Ecdysozoa</taxon>
        <taxon>Arthropoda</taxon>
        <taxon>Chelicerata</taxon>
        <taxon>Arachnida</taxon>
        <taxon>Araneae</taxon>
        <taxon>Araneomorphae</taxon>
        <taxon>Entelegynae</taxon>
        <taxon>Eresoidea</taxon>
        <taxon>Eresidae</taxon>
        <taxon>Stegodyphus</taxon>
    </lineage>
</organism>
<evidence type="ECO:0000259" key="1">
    <source>
        <dbReference type="Pfam" id="PF01593"/>
    </source>
</evidence>
<dbReference type="GO" id="GO:0016651">
    <property type="term" value="F:oxidoreductase activity, acting on NAD(P)H"/>
    <property type="evidence" value="ECO:0007669"/>
    <property type="project" value="InterPro"/>
</dbReference>
<gene>
    <name evidence="2" type="ORF">X975_16738</name>
</gene>
<dbReference type="Gene3D" id="3.90.660.10">
    <property type="match status" value="1"/>
</dbReference>